<evidence type="ECO:0000256" key="1">
    <source>
        <dbReference type="ARBA" id="ARBA00004651"/>
    </source>
</evidence>
<evidence type="ECO:0000256" key="3">
    <source>
        <dbReference type="ARBA" id="ARBA00022692"/>
    </source>
</evidence>
<dbReference type="GO" id="GO:0005886">
    <property type="term" value="C:plasma membrane"/>
    <property type="evidence" value="ECO:0007669"/>
    <property type="project" value="UniProtKB-SubCell"/>
</dbReference>
<dbReference type="EMBL" id="LR134334">
    <property type="protein sequence ID" value="VEF73495.1"/>
    <property type="molecule type" value="Genomic_DNA"/>
</dbReference>
<feature type="domain" description="Polysaccharide chain length determinant N-terminal" evidence="7">
    <location>
        <begin position="12"/>
        <end position="106"/>
    </location>
</feature>
<evidence type="ECO:0000313" key="8">
    <source>
        <dbReference type="EMBL" id="VEF73495.1"/>
    </source>
</evidence>
<sequence length="350" mass="39402">MQGDSIANKKNEEVDLQELARVLWGKRTMILILTLVSVLCAAAFAFLSKPEYEAKGYVVPPTQKDIENFNYGRARDSQLTPYTIKDVYGVFTSYFQAESLRQEFFNNIYLPSLSESERQKSPDRLYADFSKKIAVALPSKDFAGRYSITVRSDSPARSVEWIHQYIARASDLAKQELLANVMREVEVGARNVEQQIATLRNVSQKEREDSIIRLREALQVAEALGLERPLIITGNPAIEITGNMAGQLIYMRGTKALKAEIENLESRKSDDPFTDRLRELQAKYDFYKGFEIKARDVSVYRMDGSIARYDTPVKPVKSLILVLGLLFGLVVSCGAVLIGYLVTRGRSASS</sequence>
<proteinExistence type="predicted"/>
<keyword evidence="5 6" id="KW-0472">Membrane</keyword>
<evidence type="ECO:0000256" key="2">
    <source>
        <dbReference type="ARBA" id="ARBA00022475"/>
    </source>
</evidence>
<protein>
    <submittedName>
        <fullName evidence="8">Chain length determinant family protein</fullName>
    </submittedName>
</protein>
<dbReference type="PANTHER" id="PTHR32309:SF13">
    <property type="entry name" value="FERRIC ENTEROBACTIN TRANSPORT PROTEIN FEPE"/>
    <property type="match status" value="1"/>
</dbReference>
<dbReference type="Gene3D" id="3.30.1890.10">
    <property type="entry name" value="FepE-like"/>
    <property type="match status" value="1"/>
</dbReference>
<dbReference type="GO" id="GO:0004713">
    <property type="term" value="F:protein tyrosine kinase activity"/>
    <property type="evidence" value="ECO:0007669"/>
    <property type="project" value="TreeGrafter"/>
</dbReference>
<accession>A0AAX3FSD6</accession>
<dbReference type="Pfam" id="PF02706">
    <property type="entry name" value="Wzz"/>
    <property type="match status" value="1"/>
</dbReference>
<dbReference type="PANTHER" id="PTHR32309">
    <property type="entry name" value="TYROSINE-PROTEIN KINASE"/>
    <property type="match status" value="1"/>
</dbReference>
<organism evidence="8 9">
    <name type="scientific">Pseudomonas chlororaphis</name>
    <dbReference type="NCBI Taxonomy" id="587753"/>
    <lineage>
        <taxon>Bacteria</taxon>
        <taxon>Pseudomonadati</taxon>
        <taxon>Pseudomonadota</taxon>
        <taxon>Gammaproteobacteria</taxon>
        <taxon>Pseudomonadales</taxon>
        <taxon>Pseudomonadaceae</taxon>
        <taxon>Pseudomonas</taxon>
    </lineage>
</organism>
<evidence type="ECO:0000256" key="4">
    <source>
        <dbReference type="ARBA" id="ARBA00022989"/>
    </source>
</evidence>
<dbReference type="RefSeq" id="WP_124325164.1">
    <property type="nucleotide sequence ID" value="NZ_CP118137.1"/>
</dbReference>
<name>A0AAX3FSD6_9PSED</name>
<dbReference type="Proteomes" id="UP000277437">
    <property type="component" value="Chromosome"/>
</dbReference>
<feature type="transmembrane region" description="Helical" evidence="6">
    <location>
        <begin position="28"/>
        <end position="47"/>
    </location>
</feature>
<dbReference type="AlphaFoldDB" id="A0AAX3FSD6"/>
<comment type="subcellular location">
    <subcellularLocation>
        <location evidence="1">Cell membrane</location>
        <topology evidence="1">Multi-pass membrane protein</topology>
    </subcellularLocation>
</comment>
<gene>
    <name evidence="8" type="primary">fepE</name>
    <name evidence="8" type="ORF">NCTC7357_01759</name>
</gene>
<keyword evidence="4 6" id="KW-1133">Transmembrane helix</keyword>
<dbReference type="InterPro" id="IPR050445">
    <property type="entry name" value="Bact_polysacc_biosynth/exp"/>
</dbReference>
<keyword evidence="3 6" id="KW-0812">Transmembrane</keyword>
<keyword evidence="2" id="KW-1003">Cell membrane</keyword>
<evidence type="ECO:0000259" key="7">
    <source>
        <dbReference type="Pfam" id="PF02706"/>
    </source>
</evidence>
<reference evidence="8 9" key="1">
    <citation type="submission" date="2018-12" db="EMBL/GenBank/DDBJ databases">
        <authorList>
            <consortium name="Pathogen Informatics"/>
        </authorList>
    </citation>
    <scope>NUCLEOTIDE SEQUENCE [LARGE SCALE GENOMIC DNA]</scope>
    <source>
        <strain evidence="8 9">NCTC7357</strain>
    </source>
</reference>
<dbReference type="InterPro" id="IPR003856">
    <property type="entry name" value="LPS_length_determ_N"/>
</dbReference>
<evidence type="ECO:0000256" key="5">
    <source>
        <dbReference type="ARBA" id="ARBA00023136"/>
    </source>
</evidence>
<evidence type="ECO:0000256" key="6">
    <source>
        <dbReference type="SAM" id="Phobius"/>
    </source>
</evidence>
<feature type="transmembrane region" description="Helical" evidence="6">
    <location>
        <begin position="318"/>
        <end position="342"/>
    </location>
</feature>
<dbReference type="SUPFAM" id="SSF160355">
    <property type="entry name" value="Bacterial polysaccharide co-polymerase-like"/>
    <property type="match status" value="1"/>
</dbReference>
<evidence type="ECO:0000313" key="9">
    <source>
        <dbReference type="Proteomes" id="UP000277437"/>
    </source>
</evidence>